<organism evidence="9">
    <name type="scientific">Pseudo-nitzschia australis</name>
    <dbReference type="NCBI Taxonomy" id="44445"/>
    <lineage>
        <taxon>Eukaryota</taxon>
        <taxon>Sar</taxon>
        <taxon>Stramenopiles</taxon>
        <taxon>Ochrophyta</taxon>
        <taxon>Bacillariophyta</taxon>
        <taxon>Bacillariophyceae</taxon>
        <taxon>Bacillariophycidae</taxon>
        <taxon>Bacillariales</taxon>
        <taxon>Bacillariaceae</taxon>
        <taxon>Pseudo-nitzschia</taxon>
    </lineage>
</organism>
<dbReference type="Pfam" id="PF25539">
    <property type="entry name" value="Bestrophin_2"/>
    <property type="match status" value="1"/>
</dbReference>
<accession>A0A7S4EQN1</accession>
<keyword evidence="3" id="KW-1003">Cell membrane</keyword>
<dbReference type="PANTHER" id="PTHR33281">
    <property type="entry name" value="UPF0187 PROTEIN YNEE"/>
    <property type="match status" value="1"/>
</dbReference>
<feature type="transmembrane region" description="Helical" evidence="8">
    <location>
        <begin position="285"/>
        <end position="304"/>
    </location>
</feature>
<evidence type="ECO:0000256" key="5">
    <source>
        <dbReference type="ARBA" id="ARBA00022989"/>
    </source>
</evidence>
<reference evidence="9" key="1">
    <citation type="submission" date="2021-01" db="EMBL/GenBank/DDBJ databases">
        <authorList>
            <person name="Corre E."/>
            <person name="Pelletier E."/>
            <person name="Niang G."/>
            <person name="Scheremetjew M."/>
            <person name="Finn R."/>
            <person name="Kale V."/>
            <person name="Holt S."/>
            <person name="Cochrane G."/>
            <person name="Meng A."/>
            <person name="Brown T."/>
            <person name="Cohen L."/>
        </authorList>
    </citation>
    <scope>NUCLEOTIDE SEQUENCE</scope>
    <source>
        <strain evidence="9">10249 10 AB</strain>
    </source>
</reference>
<evidence type="ECO:0000256" key="8">
    <source>
        <dbReference type="SAM" id="Phobius"/>
    </source>
</evidence>
<sequence>MASNHTSYRRSAVSLWTVIFRLDGNIMFAVLPLCAVNCMLLALVAYYRERVNKFGFSPTGHGLLTLLVSFLVISKVNLAYDRYRAVREHAGHASTALRELVQIAMVISSVEMNNNGENYNVNGHTVDREKEIRQWRLECVEKVKDLLDASVYVLQDRLLAKHFAYNKPLKAPSIRSTGSSDSGITGYINESEKDVETEVIDPLRHVQSLRLHLYCTPAMRFELLERVHLINKVQEYTASYNSLLTLASTQLPFPLVQMGRAFLFVWTFTMPLVLLEGPFSDMWSAQAFLFFLTYGFIGLELVSIKLSDPFGNGRDDVPISGIRDAAIIGIENDMKEMAMIQVPINERRWKFSQQKKNRQMHSGEQVGDFQGHHVQNYGYHSMNTAGLDLG</sequence>
<evidence type="ECO:0000256" key="6">
    <source>
        <dbReference type="ARBA" id="ARBA00023065"/>
    </source>
</evidence>
<keyword evidence="7 8" id="KW-0472">Membrane</keyword>
<feature type="transmembrane region" description="Helical" evidence="8">
    <location>
        <begin position="59"/>
        <end position="80"/>
    </location>
</feature>
<proteinExistence type="predicted"/>
<dbReference type="EMBL" id="HBIX01034105">
    <property type="protein sequence ID" value="CAE0729477.1"/>
    <property type="molecule type" value="Transcribed_RNA"/>
</dbReference>
<keyword evidence="6" id="KW-0406">Ion transport</keyword>
<gene>
    <name evidence="9" type="ORF">PAUS00366_LOCUS22262</name>
</gene>
<evidence type="ECO:0008006" key="10">
    <source>
        <dbReference type="Google" id="ProtNLM"/>
    </source>
</evidence>
<evidence type="ECO:0000256" key="7">
    <source>
        <dbReference type="ARBA" id="ARBA00023136"/>
    </source>
</evidence>
<dbReference type="GO" id="GO:0005254">
    <property type="term" value="F:chloride channel activity"/>
    <property type="evidence" value="ECO:0007669"/>
    <property type="project" value="InterPro"/>
</dbReference>
<evidence type="ECO:0000313" key="9">
    <source>
        <dbReference type="EMBL" id="CAE0729477.1"/>
    </source>
</evidence>
<evidence type="ECO:0000256" key="4">
    <source>
        <dbReference type="ARBA" id="ARBA00022692"/>
    </source>
</evidence>
<keyword evidence="4 8" id="KW-0812">Transmembrane</keyword>
<name>A0A7S4EQN1_9STRA</name>
<evidence type="ECO:0000256" key="2">
    <source>
        <dbReference type="ARBA" id="ARBA00022448"/>
    </source>
</evidence>
<dbReference type="AlphaFoldDB" id="A0A7S4EQN1"/>
<dbReference type="GO" id="GO:0005886">
    <property type="term" value="C:plasma membrane"/>
    <property type="evidence" value="ECO:0007669"/>
    <property type="project" value="UniProtKB-SubCell"/>
</dbReference>
<feature type="transmembrane region" description="Helical" evidence="8">
    <location>
        <begin position="26"/>
        <end position="47"/>
    </location>
</feature>
<protein>
    <recommendedName>
        <fullName evidence="10">Bestrophin homolog</fullName>
    </recommendedName>
</protein>
<keyword evidence="5 8" id="KW-1133">Transmembrane helix</keyword>
<comment type="subcellular location">
    <subcellularLocation>
        <location evidence="1">Cell membrane</location>
        <topology evidence="1">Multi-pass membrane protein</topology>
    </subcellularLocation>
</comment>
<evidence type="ECO:0000256" key="1">
    <source>
        <dbReference type="ARBA" id="ARBA00004651"/>
    </source>
</evidence>
<evidence type="ECO:0000256" key="3">
    <source>
        <dbReference type="ARBA" id="ARBA00022475"/>
    </source>
</evidence>
<dbReference type="PANTHER" id="PTHR33281:SF19">
    <property type="entry name" value="VOLTAGE-DEPENDENT ANION CHANNEL-FORMING PROTEIN YNEE"/>
    <property type="match status" value="1"/>
</dbReference>
<keyword evidence="2" id="KW-0813">Transport</keyword>
<dbReference type="InterPro" id="IPR044669">
    <property type="entry name" value="YneE/VCCN1/2-like"/>
</dbReference>